<reference evidence="1 2" key="1">
    <citation type="submission" date="2018-11" db="EMBL/GenBank/DDBJ databases">
        <authorList>
            <consortium name="Pathogen Informatics"/>
        </authorList>
    </citation>
    <scope>NUCLEOTIDE SEQUENCE [LARGE SCALE GENOMIC DNA]</scope>
    <source>
        <strain evidence="1 2">Zambia</strain>
    </source>
</reference>
<dbReference type="EMBL" id="UZAI01004534">
    <property type="protein sequence ID" value="VDO86720.1"/>
    <property type="molecule type" value="Genomic_DNA"/>
</dbReference>
<accession>A0A3P7YFH3</accession>
<protein>
    <submittedName>
        <fullName evidence="1">Uncharacterized protein</fullName>
    </submittedName>
</protein>
<gene>
    <name evidence="1" type="ORF">SMRZ_LOCUS9532</name>
</gene>
<evidence type="ECO:0000313" key="1">
    <source>
        <dbReference type="EMBL" id="VDO86720.1"/>
    </source>
</evidence>
<organism evidence="1 2">
    <name type="scientific">Schistosoma margrebowiei</name>
    <dbReference type="NCBI Taxonomy" id="48269"/>
    <lineage>
        <taxon>Eukaryota</taxon>
        <taxon>Metazoa</taxon>
        <taxon>Spiralia</taxon>
        <taxon>Lophotrochozoa</taxon>
        <taxon>Platyhelminthes</taxon>
        <taxon>Trematoda</taxon>
        <taxon>Digenea</taxon>
        <taxon>Strigeidida</taxon>
        <taxon>Schistosomatoidea</taxon>
        <taxon>Schistosomatidae</taxon>
        <taxon>Schistosoma</taxon>
    </lineage>
</organism>
<dbReference type="Proteomes" id="UP000277204">
    <property type="component" value="Unassembled WGS sequence"/>
</dbReference>
<sequence>MWTYLNHSVLSQQQPLQQQQPSRNYLIVLINCMDLFDD</sequence>
<evidence type="ECO:0000313" key="2">
    <source>
        <dbReference type="Proteomes" id="UP000277204"/>
    </source>
</evidence>
<proteinExistence type="predicted"/>
<keyword evidence="2" id="KW-1185">Reference proteome</keyword>
<name>A0A3P7YFH3_9TREM</name>
<dbReference type="AlphaFoldDB" id="A0A3P7YFH3"/>